<organism evidence="2 3">
    <name type="scientific">Ahniella affigens</name>
    <dbReference type="NCBI Taxonomy" id="2021234"/>
    <lineage>
        <taxon>Bacteria</taxon>
        <taxon>Pseudomonadati</taxon>
        <taxon>Pseudomonadota</taxon>
        <taxon>Gammaproteobacteria</taxon>
        <taxon>Lysobacterales</taxon>
        <taxon>Rhodanobacteraceae</taxon>
        <taxon>Ahniella</taxon>
    </lineage>
</organism>
<feature type="compositionally biased region" description="Polar residues" evidence="1">
    <location>
        <begin position="70"/>
        <end position="86"/>
    </location>
</feature>
<reference evidence="2 3" key="2">
    <citation type="submission" date="2018-03" db="EMBL/GenBank/DDBJ databases">
        <authorList>
            <person name="Keele B.F."/>
        </authorList>
    </citation>
    <scope>NUCLEOTIDE SEQUENCE [LARGE SCALE GENOMIC DNA]</scope>
    <source>
        <strain evidence="2 3">D13</strain>
    </source>
</reference>
<feature type="compositionally biased region" description="Polar residues" evidence="1">
    <location>
        <begin position="54"/>
        <end position="63"/>
    </location>
</feature>
<feature type="region of interest" description="Disordered" evidence="1">
    <location>
        <begin position="36"/>
        <end position="94"/>
    </location>
</feature>
<protein>
    <submittedName>
        <fullName evidence="2">Uncharacterized protein</fullName>
    </submittedName>
</protein>
<accession>A0A2P1PY24</accession>
<evidence type="ECO:0000256" key="1">
    <source>
        <dbReference type="SAM" id="MobiDB-lite"/>
    </source>
</evidence>
<dbReference type="KEGG" id="xba:C7S18_22370"/>
<dbReference type="EMBL" id="CP027860">
    <property type="protein sequence ID" value="AVP99749.1"/>
    <property type="molecule type" value="Genomic_DNA"/>
</dbReference>
<evidence type="ECO:0000313" key="3">
    <source>
        <dbReference type="Proteomes" id="UP000241074"/>
    </source>
</evidence>
<dbReference type="AlphaFoldDB" id="A0A2P1PY24"/>
<sequence>MVGLGSGHLSAAETPAVEQPSVELLLYLAEFGGEQGDLDDPIAVAKALERKSDSGQNDGTSAHQPEPESSRSTANQTHEATDSNVPNDAPRLLP</sequence>
<name>A0A2P1PY24_9GAMM</name>
<dbReference type="Proteomes" id="UP000241074">
    <property type="component" value="Chromosome"/>
</dbReference>
<evidence type="ECO:0000313" key="2">
    <source>
        <dbReference type="EMBL" id="AVP99749.1"/>
    </source>
</evidence>
<gene>
    <name evidence="2" type="ORF">C7S18_22370</name>
</gene>
<reference evidence="2 3" key="1">
    <citation type="submission" date="2018-03" db="EMBL/GenBank/DDBJ databases">
        <title>Ahniella affigens gen. nov., sp. nov., a gammaproteobacterium isolated from sandy soil near a stream.</title>
        <authorList>
            <person name="Ko Y."/>
            <person name="Kim J.-H."/>
        </authorList>
    </citation>
    <scope>NUCLEOTIDE SEQUENCE [LARGE SCALE GENOMIC DNA]</scope>
    <source>
        <strain evidence="2 3">D13</strain>
    </source>
</reference>
<keyword evidence="3" id="KW-1185">Reference proteome</keyword>
<proteinExistence type="predicted"/>